<dbReference type="InterPro" id="IPR029071">
    <property type="entry name" value="Ubiquitin-like_domsf"/>
</dbReference>
<dbReference type="EMBL" id="SGPK01000097">
    <property type="protein sequence ID" value="THH08499.1"/>
    <property type="molecule type" value="Genomic_DNA"/>
</dbReference>
<evidence type="ECO:0000313" key="4">
    <source>
        <dbReference type="Proteomes" id="UP000308199"/>
    </source>
</evidence>
<feature type="region of interest" description="Disordered" evidence="1">
    <location>
        <begin position="153"/>
        <end position="196"/>
    </location>
</feature>
<feature type="domain" description="PH" evidence="2">
    <location>
        <begin position="340"/>
        <end position="444"/>
    </location>
</feature>
<dbReference type="OrthoDB" id="43122at2759"/>
<name>A0A4S4LA91_9AGAM</name>
<feature type="region of interest" description="Disordered" evidence="1">
    <location>
        <begin position="1"/>
        <end position="28"/>
    </location>
</feature>
<dbReference type="PROSITE" id="PS50003">
    <property type="entry name" value="PH_DOMAIN"/>
    <property type="match status" value="1"/>
</dbReference>
<dbReference type="GO" id="GO:0007165">
    <property type="term" value="P:signal transduction"/>
    <property type="evidence" value="ECO:0007669"/>
    <property type="project" value="InterPro"/>
</dbReference>
<dbReference type="Gene3D" id="2.30.29.30">
    <property type="entry name" value="Pleckstrin-homology domain (PH domain)/Phosphotyrosine-binding domain (PTB)"/>
    <property type="match status" value="1"/>
</dbReference>
<feature type="compositionally biased region" description="Polar residues" evidence="1">
    <location>
        <begin position="119"/>
        <end position="128"/>
    </location>
</feature>
<reference evidence="3 4" key="1">
    <citation type="submission" date="2019-02" db="EMBL/GenBank/DDBJ databases">
        <title>Genome sequencing of the rare red list fungi Phellinidium pouzarii.</title>
        <authorList>
            <person name="Buettner E."/>
            <person name="Kellner H."/>
        </authorList>
    </citation>
    <scope>NUCLEOTIDE SEQUENCE [LARGE SCALE GENOMIC DNA]</scope>
    <source>
        <strain evidence="3 4">DSM 108285</strain>
    </source>
</reference>
<dbReference type="PANTHER" id="PTHR38700:SF1">
    <property type="entry name" value="PH DOMAIN-CONTAINING PROTEIN"/>
    <property type="match status" value="1"/>
</dbReference>
<feature type="region of interest" description="Disordered" evidence="1">
    <location>
        <begin position="98"/>
        <end position="132"/>
    </location>
</feature>
<protein>
    <recommendedName>
        <fullName evidence="2">PH domain-containing protein</fullName>
    </recommendedName>
</protein>
<sequence>LQSLGIHQPPPATRRPRAKTIGEAGAGGVVAEDLTRRLLRVQAKVGPDANTSLPVQRTSGMSPSRQQRPHDAEETLLSAGASAVAGTYNATLLERGSAPPTAALPRRSHQSPHSPSVSAQLFQQQQVSGVPAEAPVRTLRPMRSFHGQVPATISSVAVPSPPVPSGSLGRRPTSSRGRASQDMNAGVVKSARASLDKTSRTSADYLQQQQLSLPPLQPLQVPVSPVRGPFGPSSPSSVVQTRVYIGDMQRFNVVEAGPETNAKDMLDMLAQQGDLRGEERRSSNWMLYEVCHDFGMERPIRNFELVTDISGSWSKEKTMNCFMVKQSPFALSLANIPSSIPTRGGFVDYESKRGKWNKRWLELREHGLWLSKREGKDEEFLCSLSAFDVYIVTRIHKTPKPFSFSVKSTDPITLFENKSDYLHVFSCPDDSGRQWVENIMLARSYILYQEKHVLFRNKIVSMGQSAGASTGGAALSRAGTRKRPAQTYVNLANSGPGAGASQATVPFEPGSLLAKRAAT</sequence>
<keyword evidence="4" id="KW-1185">Reference proteome</keyword>
<feature type="non-terminal residue" evidence="3">
    <location>
        <position position="1"/>
    </location>
</feature>
<feature type="compositionally biased region" description="Polar residues" evidence="1">
    <location>
        <begin position="172"/>
        <end position="183"/>
    </location>
</feature>
<feature type="compositionally biased region" description="Polar residues" evidence="1">
    <location>
        <begin position="49"/>
        <end position="66"/>
    </location>
</feature>
<dbReference type="Proteomes" id="UP000308199">
    <property type="component" value="Unassembled WGS sequence"/>
</dbReference>
<dbReference type="InterPro" id="IPR001849">
    <property type="entry name" value="PH_domain"/>
</dbReference>
<organism evidence="3 4">
    <name type="scientific">Phellinidium pouzarii</name>
    <dbReference type="NCBI Taxonomy" id="167371"/>
    <lineage>
        <taxon>Eukaryota</taxon>
        <taxon>Fungi</taxon>
        <taxon>Dikarya</taxon>
        <taxon>Basidiomycota</taxon>
        <taxon>Agaricomycotina</taxon>
        <taxon>Agaricomycetes</taxon>
        <taxon>Hymenochaetales</taxon>
        <taxon>Hymenochaetaceae</taxon>
        <taxon>Phellinidium</taxon>
    </lineage>
</organism>
<dbReference type="SUPFAM" id="SSF50729">
    <property type="entry name" value="PH domain-like"/>
    <property type="match status" value="1"/>
</dbReference>
<dbReference type="InterPro" id="IPR011993">
    <property type="entry name" value="PH-like_dom_sf"/>
</dbReference>
<feature type="region of interest" description="Disordered" evidence="1">
    <location>
        <begin position="42"/>
        <end position="73"/>
    </location>
</feature>
<dbReference type="AlphaFoldDB" id="A0A4S4LA91"/>
<evidence type="ECO:0000313" key="3">
    <source>
        <dbReference type="EMBL" id="THH08499.1"/>
    </source>
</evidence>
<proteinExistence type="predicted"/>
<dbReference type="SUPFAM" id="SSF54236">
    <property type="entry name" value="Ubiquitin-like"/>
    <property type="match status" value="1"/>
</dbReference>
<gene>
    <name evidence="3" type="ORF">EW145_g2653</name>
</gene>
<comment type="caution">
    <text evidence="3">The sequence shown here is derived from an EMBL/GenBank/DDBJ whole genome shotgun (WGS) entry which is preliminary data.</text>
</comment>
<dbReference type="SMART" id="SM00233">
    <property type="entry name" value="PH"/>
    <property type="match status" value="1"/>
</dbReference>
<dbReference type="PANTHER" id="PTHR38700">
    <property type="entry name" value="YALI0E22418P"/>
    <property type="match status" value="1"/>
</dbReference>
<evidence type="ECO:0000256" key="1">
    <source>
        <dbReference type="SAM" id="MobiDB-lite"/>
    </source>
</evidence>
<evidence type="ECO:0000259" key="2">
    <source>
        <dbReference type="PROSITE" id="PS50003"/>
    </source>
</evidence>
<accession>A0A4S4LA91</accession>
<dbReference type="Gene3D" id="3.10.20.90">
    <property type="entry name" value="Phosphatidylinositol 3-kinase Catalytic Subunit, Chain A, domain 1"/>
    <property type="match status" value="1"/>
</dbReference>
<dbReference type="Pfam" id="PF21989">
    <property type="entry name" value="RA_2"/>
    <property type="match status" value="1"/>
</dbReference>
<dbReference type="CDD" id="cd00821">
    <property type="entry name" value="PH"/>
    <property type="match status" value="1"/>
</dbReference>